<reference evidence="3 4" key="1">
    <citation type="submission" date="2024-02" db="EMBL/GenBank/DDBJ databases">
        <authorList>
            <person name="Chen Y."/>
            <person name="Shah S."/>
            <person name="Dougan E. K."/>
            <person name="Thang M."/>
            <person name="Chan C."/>
        </authorList>
    </citation>
    <scope>NUCLEOTIDE SEQUENCE [LARGE SCALE GENOMIC DNA]</scope>
</reference>
<evidence type="ECO:0000256" key="2">
    <source>
        <dbReference type="SAM" id="MobiDB-lite"/>
    </source>
</evidence>
<dbReference type="PANTHER" id="PTHR34894">
    <property type="entry name" value="SAM-DEPENDENT METHYLTRANSFERASE RSMI, CONSERVED SITE"/>
    <property type="match status" value="1"/>
</dbReference>
<feature type="coiled-coil region" evidence="1">
    <location>
        <begin position="148"/>
        <end position="189"/>
    </location>
</feature>
<protein>
    <submittedName>
        <fullName evidence="3">Uncharacterized protein</fullName>
    </submittedName>
</protein>
<dbReference type="Proteomes" id="UP001642464">
    <property type="component" value="Unassembled WGS sequence"/>
</dbReference>
<dbReference type="EMBL" id="CAXAMM010006025">
    <property type="protein sequence ID" value="CAK9009574.1"/>
    <property type="molecule type" value="Genomic_DNA"/>
</dbReference>
<evidence type="ECO:0000313" key="4">
    <source>
        <dbReference type="Proteomes" id="UP001642464"/>
    </source>
</evidence>
<feature type="region of interest" description="Disordered" evidence="2">
    <location>
        <begin position="377"/>
        <end position="401"/>
    </location>
</feature>
<accession>A0ABP0J5F3</accession>
<organism evidence="3 4">
    <name type="scientific">Durusdinium trenchii</name>
    <dbReference type="NCBI Taxonomy" id="1381693"/>
    <lineage>
        <taxon>Eukaryota</taxon>
        <taxon>Sar</taxon>
        <taxon>Alveolata</taxon>
        <taxon>Dinophyceae</taxon>
        <taxon>Suessiales</taxon>
        <taxon>Symbiodiniaceae</taxon>
        <taxon>Durusdinium</taxon>
    </lineage>
</organism>
<evidence type="ECO:0000256" key="1">
    <source>
        <dbReference type="SAM" id="Coils"/>
    </source>
</evidence>
<gene>
    <name evidence="3" type="ORF">SCF082_LOCUS10335</name>
</gene>
<keyword evidence="4" id="KW-1185">Reference proteome</keyword>
<evidence type="ECO:0000313" key="3">
    <source>
        <dbReference type="EMBL" id="CAK9009574.1"/>
    </source>
</evidence>
<sequence>MASIVSVPRGAAASPQRQPLERLLDRRMQSVSTFVSSAASVGFPGAQTARETRQLSAWSEMMPEAILFPANKPSSRADAEVLDRWVTSSFQSYAQRQMNAKDSVEDLSKTVQELVPILSIGLNEVVRQVSQHCLERGVVLEKIWRTYVELFEESLAEAREALRRQKEKTAKCEADLQRIRDEAAELKAKHPAQLEKLKQTLTTKFDQRQNELVQQLTNTRSENRALKIHLEEQTAKQSAWFPLFPMYKDSKFRRALLGKAGAELPKTTPVEARLGADFRRILSSLPPDVRRRIGFFVSSLLGFRGVGLSAVTAEALQERKQLNAKKIEQLKARLRELRGEESSEEEEEEDMTSLPSDKVADLKAKMAIMRGEEVPDIPVAAAVEPEEVEEVEELGSEPDTP</sequence>
<comment type="caution">
    <text evidence="3">The sequence shown here is derived from an EMBL/GenBank/DDBJ whole genome shotgun (WGS) entry which is preliminary data.</text>
</comment>
<feature type="compositionally biased region" description="Acidic residues" evidence="2">
    <location>
        <begin position="384"/>
        <end position="401"/>
    </location>
</feature>
<feature type="region of interest" description="Disordered" evidence="2">
    <location>
        <begin position="336"/>
        <end position="359"/>
    </location>
</feature>
<name>A0ABP0J5F3_9DINO</name>
<feature type="compositionally biased region" description="Acidic residues" evidence="2">
    <location>
        <begin position="342"/>
        <end position="351"/>
    </location>
</feature>
<dbReference type="PANTHER" id="PTHR34894:SF5">
    <property type="entry name" value="EF-HAND DOMAIN-CONTAINING PROTEIN"/>
    <property type="match status" value="1"/>
</dbReference>
<keyword evidence="1" id="KW-0175">Coiled coil</keyword>
<proteinExistence type="predicted"/>